<name>A0A9P6JDR2_MORAP</name>
<dbReference type="SMART" id="SM00829">
    <property type="entry name" value="PKS_ER"/>
    <property type="match status" value="1"/>
</dbReference>
<evidence type="ECO:0000259" key="2">
    <source>
        <dbReference type="SMART" id="SM00829"/>
    </source>
</evidence>
<dbReference type="InterPro" id="IPR045010">
    <property type="entry name" value="MDR_fam"/>
</dbReference>
<evidence type="ECO:0000256" key="1">
    <source>
        <dbReference type="ARBA" id="ARBA00023002"/>
    </source>
</evidence>
<dbReference type="InterPro" id="IPR011032">
    <property type="entry name" value="GroES-like_sf"/>
</dbReference>
<dbReference type="OrthoDB" id="809632at2759"/>
<dbReference type="Pfam" id="PF00107">
    <property type="entry name" value="ADH_zinc_N"/>
    <property type="match status" value="1"/>
</dbReference>
<dbReference type="AlphaFoldDB" id="A0A9P6JDR2"/>
<keyword evidence="4" id="KW-1185">Reference proteome</keyword>
<comment type="caution">
    <text evidence="3">The sequence shown here is derived from an EMBL/GenBank/DDBJ whole genome shotgun (WGS) entry which is preliminary data.</text>
</comment>
<dbReference type="PANTHER" id="PTHR43205">
    <property type="entry name" value="PROSTAGLANDIN REDUCTASE"/>
    <property type="match status" value="1"/>
</dbReference>
<evidence type="ECO:0000313" key="4">
    <source>
        <dbReference type="Proteomes" id="UP000738359"/>
    </source>
</evidence>
<dbReference type="InterPro" id="IPR020843">
    <property type="entry name" value="ER"/>
</dbReference>
<sequence length="345" mass="37431">MTIAKQVSNTRVLVAQIPEGGVAPNKSHFRTVTVTEAVPELKDGAIYIQNLVFSLDPYIKFDFAEGATESPVVGFAIAKVLDSKNDSFPIGSTVSGPAKWELFTLIDNPEKLAEVFNLDKALDPELPLSIYNGVLGLSGLTVWDSLNQVGDLKKGETIYISSAAGTLGQLAGQLAKRKGLRVIGSAGTDEKVAFLKNELGFDAAFNYKTQDKRAALTEAMGSAGIDIYYDITLDDNIDIALDLLNQYGRIVSVGALALHQGQAPAAPANVFNILFKQLRYQGYLVYYRYDQFESFWKEVAPLVKSGEIKSAETVLQGGIDSIADSYIRLLNGEYKGKVSVDIRTA</sequence>
<dbReference type="InterPro" id="IPR041694">
    <property type="entry name" value="ADH_N_2"/>
</dbReference>
<dbReference type="PANTHER" id="PTHR43205:SF7">
    <property type="entry name" value="PROSTAGLANDIN REDUCTASE 1"/>
    <property type="match status" value="1"/>
</dbReference>
<dbReference type="Proteomes" id="UP000738359">
    <property type="component" value="Unassembled WGS sequence"/>
</dbReference>
<dbReference type="InterPro" id="IPR013149">
    <property type="entry name" value="ADH-like_C"/>
</dbReference>
<dbReference type="CDD" id="cd05288">
    <property type="entry name" value="PGDH"/>
    <property type="match status" value="1"/>
</dbReference>
<dbReference type="InterPro" id="IPR036291">
    <property type="entry name" value="NAD(P)-bd_dom_sf"/>
</dbReference>
<dbReference type="SUPFAM" id="SSF50129">
    <property type="entry name" value="GroES-like"/>
    <property type="match status" value="1"/>
</dbReference>
<evidence type="ECO:0000313" key="3">
    <source>
        <dbReference type="EMBL" id="KAF9966544.1"/>
    </source>
</evidence>
<dbReference type="GO" id="GO:0016628">
    <property type="term" value="F:oxidoreductase activity, acting on the CH-CH group of donors, NAD or NADP as acceptor"/>
    <property type="evidence" value="ECO:0007669"/>
    <property type="project" value="InterPro"/>
</dbReference>
<organism evidence="3 4">
    <name type="scientific">Mortierella alpina</name>
    <name type="common">Oleaginous fungus</name>
    <name type="synonym">Mortierella renispora</name>
    <dbReference type="NCBI Taxonomy" id="64518"/>
    <lineage>
        <taxon>Eukaryota</taxon>
        <taxon>Fungi</taxon>
        <taxon>Fungi incertae sedis</taxon>
        <taxon>Mucoromycota</taxon>
        <taxon>Mortierellomycotina</taxon>
        <taxon>Mortierellomycetes</taxon>
        <taxon>Mortierellales</taxon>
        <taxon>Mortierellaceae</taxon>
        <taxon>Mortierella</taxon>
    </lineage>
</organism>
<dbReference type="SUPFAM" id="SSF51735">
    <property type="entry name" value="NAD(P)-binding Rossmann-fold domains"/>
    <property type="match status" value="1"/>
</dbReference>
<dbReference type="FunFam" id="3.40.50.720:FF:000121">
    <property type="entry name" value="Prostaglandin reductase 2"/>
    <property type="match status" value="1"/>
</dbReference>
<protein>
    <recommendedName>
        <fullName evidence="2">Enoyl reductase (ER) domain-containing protein</fullName>
    </recommendedName>
</protein>
<dbReference type="Gene3D" id="3.90.180.10">
    <property type="entry name" value="Medium-chain alcohol dehydrogenases, catalytic domain"/>
    <property type="match status" value="1"/>
</dbReference>
<dbReference type="Gene3D" id="3.40.50.720">
    <property type="entry name" value="NAD(P)-binding Rossmann-like Domain"/>
    <property type="match status" value="1"/>
</dbReference>
<dbReference type="EMBL" id="JAAAHY010000147">
    <property type="protein sequence ID" value="KAF9966544.1"/>
    <property type="molecule type" value="Genomic_DNA"/>
</dbReference>
<proteinExistence type="predicted"/>
<dbReference type="Pfam" id="PF16884">
    <property type="entry name" value="ADH_N_2"/>
    <property type="match status" value="1"/>
</dbReference>
<feature type="domain" description="Enoyl reductase (ER)" evidence="2">
    <location>
        <begin position="27"/>
        <end position="340"/>
    </location>
</feature>
<reference evidence="3" key="1">
    <citation type="journal article" date="2020" name="Fungal Divers.">
        <title>Resolving the Mortierellaceae phylogeny through synthesis of multi-gene phylogenetics and phylogenomics.</title>
        <authorList>
            <person name="Vandepol N."/>
            <person name="Liber J."/>
            <person name="Desiro A."/>
            <person name="Na H."/>
            <person name="Kennedy M."/>
            <person name="Barry K."/>
            <person name="Grigoriev I.V."/>
            <person name="Miller A.N."/>
            <person name="O'Donnell K."/>
            <person name="Stajich J.E."/>
            <person name="Bonito G."/>
        </authorList>
    </citation>
    <scope>NUCLEOTIDE SEQUENCE</scope>
    <source>
        <strain evidence="3">CK1249</strain>
    </source>
</reference>
<accession>A0A9P6JDR2</accession>
<keyword evidence="1" id="KW-0560">Oxidoreductase</keyword>
<gene>
    <name evidence="3" type="ORF">BGZ70_002003</name>
</gene>